<protein>
    <submittedName>
        <fullName evidence="1">Uncharacterized protein</fullName>
    </submittedName>
</protein>
<name>W9JHE1_FUSOX</name>
<sequence length="49" mass="5493">MSATSPVNTPIFPFENNLALSQRKFNTSTLFFLNEIPDLRSLLLAHKAS</sequence>
<dbReference type="VEuPathDB" id="FungiDB:FOZG_14605"/>
<dbReference type="HOGENOM" id="CLU_3143092_0_0_1"/>
<dbReference type="AlphaFoldDB" id="W9JHE1"/>
<gene>
    <name evidence="1" type="ORF">FOZG_14605</name>
</gene>
<accession>W9JHE1</accession>
<reference evidence="1" key="2">
    <citation type="submission" date="2012-06" db="EMBL/GenBank/DDBJ databases">
        <title>Annotation of the Genome Sequence of Fusarium oxysporum Fo47.</title>
        <authorList>
            <consortium name="The Broad Institute Genomics Platform"/>
            <person name="Ma L.-J."/>
            <person name="Corby-Kistler H."/>
            <person name="Broz K."/>
            <person name="Gale L.R."/>
            <person name="Jonkers W."/>
            <person name="O'Donnell K."/>
            <person name="Ploetz R."/>
            <person name="Steinberg C."/>
            <person name="Schwartz D.C."/>
            <person name="VanEtten H."/>
            <person name="Zhou S."/>
            <person name="Young S.K."/>
            <person name="Zeng Q."/>
            <person name="Gargeya S."/>
            <person name="Fitzgerald M."/>
            <person name="Abouelleil A."/>
            <person name="Alvarado L."/>
            <person name="Chapman S.B."/>
            <person name="Gainer-Dewar J."/>
            <person name="Goldberg J."/>
            <person name="Griggs A."/>
            <person name="Gujja S."/>
            <person name="Hansen M."/>
            <person name="Howarth C."/>
            <person name="Imamovic A."/>
            <person name="Ireland A."/>
            <person name="Larimer J."/>
            <person name="McCowan C."/>
            <person name="Murphy C."/>
            <person name="Pearson M."/>
            <person name="Poon T.W."/>
            <person name="Priest M."/>
            <person name="Roberts A."/>
            <person name="Saif S."/>
            <person name="Shea T."/>
            <person name="Sykes S."/>
            <person name="Wortman J."/>
            <person name="Nusbaum C."/>
            <person name="Birren B."/>
        </authorList>
    </citation>
    <scope>NUCLEOTIDE SEQUENCE</scope>
    <source>
        <strain evidence="1">Fo47</strain>
    </source>
</reference>
<proteinExistence type="predicted"/>
<dbReference type="EMBL" id="JH717907">
    <property type="protein sequence ID" value="EWZ31462.1"/>
    <property type="molecule type" value="Genomic_DNA"/>
</dbReference>
<dbReference type="Proteomes" id="UP000030766">
    <property type="component" value="Unassembled WGS sequence"/>
</dbReference>
<organism evidence="1">
    <name type="scientific">Fusarium oxysporum Fo47</name>
    <dbReference type="NCBI Taxonomy" id="660027"/>
    <lineage>
        <taxon>Eukaryota</taxon>
        <taxon>Fungi</taxon>
        <taxon>Dikarya</taxon>
        <taxon>Ascomycota</taxon>
        <taxon>Pezizomycotina</taxon>
        <taxon>Sordariomycetes</taxon>
        <taxon>Hypocreomycetidae</taxon>
        <taxon>Hypocreales</taxon>
        <taxon>Nectriaceae</taxon>
        <taxon>Fusarium</taxon>
        <taxon>Fusarium oxysporum species complex</taxon>
    </lineage>
</organism>
<reference evidence="1" key="1">
    <citation type="submission" date="2011-06" db="EMBL/GenBank/DDBJ databases">
        <title>The Genome Sequence of Fusarium oxysporum Fo47.</title>
        <authorList>
            <consortium name="The Broad Institute Genome Sequencing Platform"/>
            <person name="Ma L.-J."/>
            <person name="Gale L.R."/>
            <person name="Schwartz D.C."/>
            <person name="Zhou S."/>
            <person name="Corby-Kistler H."/>
            <person name="Young S.K."/>
            <person name="Zeng Q."/>
            <person name="Gargeya S."/>
            <person name="Fitzgerald M."/>
            <person name="Haas B."/>
            <person name="Abouelleil A."/>
            <person name="Alvarado L."/>
            <person name="Arachchi H.M."/>
            <person name="Berlin A."/>
            <person name="Brown A."/>
            <person name="Chapman S.B."/>
            <person name="Chen Z."/>
            <person name="Dunbar C."/>
            <person name="Freedman E."/>
            <person name="Gearin G."/>
            <person name="Gellesch M."/>
            <person name="Goldberg J."/>
            <person name="Griggs A."/>
            <person name="Gujja S."/>
            <person name="Heiman D."/>
            <person name="Howarth C."/>
            <person name="Larson L."/>
            <person name="Lui A."/>
            <person name="MacDonald P.J.P."/>
            <person name="Mehta T."/>
            <person name="Montmayeur A."/>
            <person name="Murphy C."/>
            <person name="Neiman D."/>
            <person name="Pearson M."/>
            <person name="Priest M."/>
            <person name="Roberts A."/>
            <person name="Saif S."/>
            <person name="Shea T."/>
            <person name="Shenoy N."/>
            <person name="Sisk P."/>
            <person name="Stolte C."/>
            <person name="Sykes S."/>
            <person name="Wortman J."/>
            <person name="Nusbaum C."/>
            <person name="Birren B."/>
        </authorList>
    </citation>
    <scope>NUCLEOTIDE SEQUENCE [LARGE SCALE GENOMIC DNA]</scope>
    <source>
        <strain evidence="1">Fo47</strain>
    </source>
</reference>
<evidence type="ECO:0000313" key="1">
    <source>
        <dbReference type="EMBL" id="EWZ31462.1"/>
    </source>
</evidence>